<evidence type="ECO:0008006" key="3">
    <source>
        <dbReference type="Google" id="ProtNLM"/>
    </source>
</evidence>
<evidence type="ECO:0000313" key="1">
    <source>
        <dbReference type="EMBL" id="MCZ8511529.1"/>
    </source>
</evidence>
<dbReference type="Gene3D" id="3.20.20.140">
    <property type="entry name" value="Metal-dependent hydrolases"/>
    <property type="match status" value="1"/>
</dbReference>
<name>A0ABT4Q3W7_9BACL</name>
<keyword evidence="2" id="KW-1185">Reference proteome</keyword>
<protein>
    <recommendedName>
        <fullName evidence="3">Histidinol-phosphatase</fullName>
    </recommendedName>
</protein>
<comment type="caution">
    <text evidence="1">The sequence shown here is derived from an EMBL/GenBank/DDBJ whole genome shotgun (WGS) entry which is preliminary data.</text>
</comment>
<dbReference type="EMBL" id="JAQAGZ010000002">
    <property type="protein sequence ID" value="MCZ8511529.1"/>
    <property type="molecule type" value="Genomic_DNA"/>
</dbReference>
<dbReference type="SUPFAM" id="SSF89550">
    <property type="entry name" value="PHP domain-like"/>
    <property type="match status" value="1"/>
</dbReference>
<dbReference type="InterPro" id="IPR016195">
    <property type="entry name" value="Pol/histidinol_Pase-like"/>
</dbReference>
<reference evidence="1 2" key="1">
    <citation type="submission" date="2022-12" db="EMBL/GenBank/DDBJ databases">
        <title>Draft genome sequence of Paenibacillus sp. dW9.</title>
        <authorList>
            <person name="Choi E.-W."/>
            <person name="Kim D.-U."/>
        </authorList>
    </citation>
    <scope>NUCLEOTIDE SEQUENCE [LARGE SCALE GENOMIC DNA]</scope>
    <source>
        <strain evidence="2">dW9</strain>
    </source>
</reference>
<gene>
    <name evidence="1" type="ORF">O9H85_03580</name>
</gene>
<dbReference type="RefSeq" id="WP_269879927.1">
    <property type="nucleotide sequence ID" value="NZ_JAQAGZ010000002.1"/>
</dbReference>
<proteinExistence type="predicted"/>
<accession>A0ABT4Q3W7</accession>
<evidence type="ECO:0000313" key="2">
    <source>
        <dbReference type="Proteomes" id="UP001527882"/>
    </source>
</evidence>
<sequence>MISILTMIDAGMLKIISQSNVAIEVNTSGKLNDCMAWFPCDTILERALYYGVKITFGSDAHQPQRVADDWDLVRTRLREIGFKEWAVFRNRKRIMLDL</sequence>
<dbReference type="Proteomes" id="UP001527882">
    <property type="component" value="Unassembled WGS sequence"/>
</dbReference>
<organism evidence="1 2">
    <name type="scientific">Paenibacillus gyeongsangnamensis</name>
    <dbReference type="NCBI Taxonomy" id="3388067"/>
    <lineage>
        <taxon>Bacteria</taxon>
        <taxon>Bacillati</taxon>
        <taxon>Bacillota</taxon>
        <taxon>Bacilli</taxon>
        <taxon>Bacillales</taxon>
        <taxon>Paenibacillaceae</taxon>
        <taxon>Paenibacillus</taxon>
    </lineage>
</organism>